<accession>A0A8E0RNH7</accession>
<keyword evidence="3" id="KW-1185">Reference proteome</keyword>
<feature type="compositionally biased region" description="Polar residues" evidence="1">
    <location>
        <begin position="1894"/>
        <end position="1907"/>
    </location>
</feature>
<feature type="region of interest" description="Disordered" evidence="1">
    <location>
        <begin position="643"/>
        <end position="662"/>
    </location>
</feature>
<name>A0A8E0RNH7_9TREM</name>
<dbReference type="Proteomes" id="UP000728185">
    <property type="component" value="Unassembled WGS sequence"/>
</dbReference>
<feature type="region of interest" description="Disordered" evidence="1">
    <location>
        <begin position="1"/>
        <end position="22"/>
    </location>
</feature>
<dbReference type="EMBL" id="LUCM01008240">
    <property type="protein sequence ID" value="KAA0188742.1"/>
    <property type="molecule type" value="Genomic_DNA"/>
</dbReference>
<protein>
    <submittedName>
        <fullName evidence="2">Uncharacterized protein</fullName>
    </submittedName>
</protein>
<evidence type="ECO:0000313" key="2">
    <source>
        <dbReference type="EMBL" id="KAA0188742.1"/>
    </source>
</evidence>
<feature type="region of interest" description="Disordered" evidence="1">
    <location>
        <begin position="1877"/>
        <end position="1911"/>
    </location>
</feature>
<feature type="compositionally biased region" description="Polar residues" evidence="1">
    <location>
        <begin position="1877"/>
        <end position="1886"/>
    </location>
</feature>
<feature type="compositionally biased region" description="Low complexity" evidence="1">
    <location>
        <begin position="550"/>
        <end position="563"/>
    </location>
</feature>
<reference evidence="2" key="1">
    <citation type="submission" date="2019-05" db="EMBL/GenBank/DDBJ databases">
        <title>Annotation for the trematode Fasciolopsis buski.</title>
        <authorList>
            <person name="Choi Y.-J."/>
        </authorList>
    </citation>
    <scope>NUCLEOTIDE SEQUENCE</scope>
    <source>
        <strain evidence="2">HT</strain>
        <tissue evidence="2">Whole worm</tissue>
    </source>
</reference>
<feature type="compositionally biased region" description="Polar residues" evidence="1">
    <location>
        <begin position="1"/>
        <end position="10"/>
    </location>
</feature>
<gene>
    <name evidence="2" type="ORF">FBUS_04490</name>
</gene>
<feature type="region of interest" description="Disordered" evidence="1">
    <location>
        <begin position="217"/>
        <end position="240"/>
    </location>
</feature>
<dbReference type="OrthoDB" id="10513918at2759"/>
<feature type="compositionally biased region" description="Basic and acidic residues" evidence="1">
    <location>
        <begin position="567"/>
        <end position="579"/>
    </location>
</feature>
<evidence type="ECO:0000256" key="1">
    <source>
        <dbReference type="SAM" id="MobiDB-lite"/>
    </source>
</evidence>
<proteinExistence type="predicted"/>
<feature type="region of interest" description="Disordered" evidence="1">
    <location>
        <begin position="534"/>
        <end position="588"/>
    </location>
</feature>
<evidence type="ECO:0000313" key="3">
    <source>
        <dbReference type="Proteomes" id="UP000728185"/>
    </source>
</evidence>
<sequence length="2009" mass="222206">MDSSKSVSSGNRDESPVPLYLGTPPQTFINNPFGQQPGQPYMTVRNEPYNYDGVGEYGHTCTCAESQIPKTQNEPVTADVRFIQGAIPAVTLSQAQASNLNQLSQNSQSQPTERLETNVQPSRTIGTLPTSYNCVGNCCVPYSSLFQEPSALPNPPNQFAIASVGDFGLAINLTLVINYPTDSRPFTPLDCLEGTTYEATQPSYLSENVCICPPSPAPRPGPQGSEPFRESCATSSPNRPLSNALTVHRATQCTSCESCHLCSNERVPMVVKQEIQLQHTTQLDEGRNSIQPELHTNIELTSDSANRFAPMRNSGALKAAQAINLAESYTTMTTIMDPLLPTLENSGIKCDESPLMVGEIEQKLTVTIIATSKPGSEIRIQLRVPSLSSEEHVTVGTLCISIKGSADEDPTHNKITVPRSSPTVCVHADQPRVTDEVLKISKTQSENQALRRCDCATPKVLLPESLSSCSCLQEIKVRVILTCEPQPMNNPIITSTLKSCAPIKQSKTSKLSPRTQESSGLALLRRFSRSCVRTVQSEEARRRPSRRRASSNPPSRSRSLSRPMCLRGRESAEENKNTEKSGVQRSLIPVTSTKEKEPCFQRIKSRLNQAKSKCHEIKTKLKKRQHKRPLKSEYVLESIADKLSRKESLSRSQSLSPSGVEANQDSTICTPYLCLGWSSEARGTPVTGESHQTEYSPPAVDATQVSKKAKPNLSAGEKQPPQSGEALRCLRRFPFQRKSRSLSENTSPRVSLTFRGEELSRKPSSAVEYSGRAKTKSMKDSVNTWGASVTRRVLASHSAATSPDEESKSLNHCGTYSWKKMVPTKSAELLPIRNTNSMCPNECICQRATDNKTSSKLSPLPRMPVLCHMKLECGISTGLENPKTDIVHSKQLFKQVINKENVSQIQLDFSLGPGGVTVSSASEDQKYFNSNPSPGVAEQTEHTPGYAALVTKFSTPEQNQLIYDNGGPQTDTEHHDQRDLQVRSTGLRKEVCSCIGNSFPVQIRSISDPLFHATTVTGSKDKGVGIRLELSAVPQSRTSYHPGFSDADISVTSPCSSPVDEKSQNKRVDTPLQPSEECAHVSQQIESPWGNVFLQTNMDARFRSQPTYVNESSLKKKQERVKKFTVSEVPIVERTRMSEKMDIVQNNTPQTEADINEAKNYVNLCQSTARESQNGDDGKPSSLHSPTVIQAARAESVSSSDGTRMHNSNAGLIATDYSMCQFSPGSCATHSALTYTPPIPLTPWAYIPPVIGTISQAKTCDCNPYSIRTQYPRTLTTLSGPLNQVAFQFNENLLLSPVRMKPVGSMRRVMEPCRCVQISTSRQSCSTARQLCTRSQSCSPTFTGRQLYETQNICMYTHCSPPADVEDQPEQIQTGRCVKNHPKSKLTSDNIDLESHNAIINDSHATSEEEVRTVVRSFGFRHDNGIRKEPIGSLWKKSKKGPDTKMVRWKLSAYPKKSSKKDGNHSVLALNKLQLSHVSPKLVIKYSAISIIPYLSCAEEETELLVNRATLGLFLMIHWHPDLTIPLKQRSCTLIHCNIVQNHAVCSSIVSETFVNSSTHTDATRFLPKDQWTDRSADSTVCLCSHPSMVRPQDATLISFQVISNQETLDIKPHCQLSQTETNTDLHLRHTPPIQTFVTTNTDRRRLTMSSIMSAGLDDISHQASPSVSLDLISSSLSTAQWCYCGCSSLAVYEKSSGPNPTSNGLVNSLDVAEVAKEQTNTTDSCALFEGKQNATSREVTLRCIADVQKSRRRKIQEEETHNQKQNGPNVCIYANEKTNKSPAKVQSVHTERKSGKIYAQNKYSPLKFSSTELTETKTDVMDTNRNKQVHWDRSLSGSIRGEMVESKIAGAGKRGGSSRRCSCCLCTRTAWTDVRNSSQRSPSTLNRRKTTTDKLWTQRSPTSSPAMHTHGETKRHMACATMQASNLNHQQTDQNKIVYSTSRTSNGVRHSTISHVRLGATLERTHQRLDLNHHLVPKRHYSVNERESLRKDMKGDCAKRKTYPPFRF</sequence>
<feature type="region of interest" description="Disordered" evidence="1">
    <location>
        <begin position="683"/>
        <end position="727"/>
    </location>
</feature>
<comment type="caution">
    <text evidence="2">The sequence shown here is derived from an EMBL/GenBank/DDBJ whole genome shotgun (WGS) entry which is preliminary data.</text>
</comment>
<organism evidence="2 3">
    <name type="scientific">Fasciolopsis buskii</name>
    <dbReference type="NCBI Taxonomy" id="27845"/>
    <lineage>
        <taxon>Eukaryota</taxon>
        <taxon>Metazoa</taxon>
        <taxon>Spiralia</taxon>
        <taxon>Lophotrochozoa</taxon>
        <taxon>Platyhelminthes</taxon>
        <taxon>Trematoda</taxon>
        <taxon>Digenea</taxon>
        <taxon>Plagiorchiida</taxon>
        <taxon>Echinostomata</taxon>
        <taxon>Echinostomatoidea</taxon>
        <taxon>Fasciolidae</taxon>
        <taxon>Fasciolopsis</taxon>
    </lineage>
</organism>